<comment type="caution">
    <text evidence="1">The sequence shown here is derived from an EMBL/GenBank/DDBJ whole genome shotgun (WGS) entry which is preliminary data.</text>
</comment>
<dbReference type="Proteomes" id="UP001276659">
    <property type="component" value="Unassembled WGS sequence"/>
</dbReference>
<proteinExistence type="predicted"/>
<dbReference type="AlphaFoldDB" id="A0AAD9ZJB8"/>
<reference evidence="1" key="1">
    <citation type="submission" date="2022-11" db="EMBL/GenBank/DDBJ databases">
        <title>Chromosomal genome sequence assembly and mating type (MAT) locus characterization of the leprose asexual lichenized fungus Lepraria neglecta (Nyl.) Erichsen.</title>
        <authorList>
            <person name="Allen J.L."/>
            <person name="Pfeffer B."/>
        </authorList>
    </citation>
    <scope>NUCLEOTIDE SEQUENCE</scope>
    <source>
        <strain evidence="1">Allen 5258</strain>
    </source>
</reference>
<accession>A0AAD9ZJB8</accession>
<protein>
    <submittedName>
        <fullName evidence="1">Uncharacterized protein</fullName>
    </submittedName>
</protein>
<dbReference type="EMBL" id="JASNWA010000002">
    <property type="protein sequence ID" value="KAK3179433.1"/>
    <property type="molecule type" value="Genomic_DNA"/>
</dbReference>
<evidence type="ECO:0000313" key="2">
    <source>
        <dbReference type="Proteomes" id="UP001276659"/>
    </source>
</evidence>
<sequence length="214" mass="24717">MDRLKNTSYTDYKQVWRLENVCWLPYRPVIIVGASGGITYKVSICTRIQGPHALDDAGEQIPDNIMSINDNVEPSLRRFTWHWVAHVGNFKANPEKAMRDEKNWTETGFAVVSDVTPGRARGVWLIFDFYPFDDTGKRCHFPNNIDWGYLPELDEFGKPQSDGDQTEEDQFSVAKIADSLSDLGADYEFRFEHKLKYEPEFLRVIKSGESHLLY</sequence>
<name>A0AAD9ZJB8_9LECA</name>
<keyword evidence="2" id="KW-1185">Reference proteome</keyword>
<evidence type="ECO:0000313" key="1">
    <source>
        <dbReference type="EMBL" id="KAK3179433.1"/>
    </source>
</evidence>
<organism evidence="1 2">
    <name type="scientific">Lepraria neglecta</name>
    <dbReference type="NCBI Taxonomy" id="209136"/>
    <lineage>
        <taxon>Eukaryota</taxon>
        <taxon>Fungi</taxon>
        <taxon>Dikarya</taxon>
        <taxon>Ascomycota</taxon>
        <taxon>Pezizomycotina</taxon>
        <taxon>Lecanoromycetes</taxon>
        <taxon>OSLEUM clade</taxon>
        <taxon>Lecanoromycetidae</taxon>
        <taxon>Lecanorales</taxon>
        <taxon>Lecanorineae</taxon>
        <taxon>Stereocaulaceae</taxon>
        <taxon>Lepraria</taxon>
    </lineage>
</organism>
<gene>
    <name evidence="1" type="ORF">OEA41_005555</name>
</gene>